<dbReference type="PROSITE" id="PS51710">
    <property type="entry name" value="G_OBG"/>
    <property type="match status" value="1"/>
</dbReference>
<sequence>MTKQEITRMQIKRIEKEIRDTPYHKGTEHHIGRLRAKISKLKDNLDVSTKKGGGGGYAVKKQGDATIVLVGPPSAGKSTLINLLTNAHSKVAPYSFTTVTVIPGMMKYKNAKIQILDVPGLIEGAEEGKGRGREVMSVVRGADLLILISDIKRPEAIGRIKKALERNGIRINKYLPAVRIQKRLSGGLIIHSNIRQELSNLTIKEVASQMGLKNAEISINEKMDLDRLIDAFSTNRIYIPAINVLNKSDQEKLKDMSQISKAEHAVPVEAIKISATKNKGIKKLKEIIWEKLNFVQIYLVRINEEPNTNDPIISRSGTTLRQISEKIGSSFSERRSRAKIWGPGAKFPGQEVSLSLMVKEGMMVRFI</sequence>
<keyword evidence="3" id="KW-0342">GTP-binding</keyword>
<feature type="domain" description="OBG-type G" evidence="4">
    <location>
        <begin position="65"/>
        <end position="293"/>
    </location>
</feature>
<evidence type="ECO:0000256" key="3">
    <source>
        <dbReference type="ARBA" id="ARBA00023134"/>
    </source>
</evidence>
<protein>
    <submittedName>
        <fullName evidence="5">Small GTP-binding protein</fullName>
    </submittedName>
</protein>
<dbReference type="InterPro" id="IPR012675">
    <property type="entry name" value="Beta-grasp_dom_sf"/>
</dbReference>
<dbReference type="PROSITE" id="PS00905">
    <property type="entry name" value="GTP1_OBG"/>
    <property type="match status" value="1"/>
</dbReference>
<dbReference type="PANTHER" id="PTHR43127">
    <property type="entry name" value="DEVELOPMENTALLY-REGULATED GTP-BINDING PROTEIN 2"/>
    <property type="match status" value="1"/>
</dbReference>
<evidence type="ECO:0000313" key="6">
    <source>
        <dbReference type="Proteomes" id="UP000034090"/>
    </source>
</evidence>
<proteinExistence type="predicted"/>
<keyword evidence="1" id="KW-0547">Nucleotide-binding</keyword>
<dbReference type="Gene3D" id="3.40.50.300">
    <property type="entry name" value="P-loop containing nucleotide triphosphate hydrolases"/>
    <property type="match status" value="1"/>
</dbReference>
<dbReference type="STRING" id="1618578.UV74_C0013G0206"/>
<dbReference type="AlphaFoldDB" id="A0A0G1DHC8"/>
<accession>A0A0G1DHC8</accession>
<reference evidence="5 6" key="1">
    <citation type="journal article" date="2015" name="Nature">
        <title>rRNA introns, odd ribosomes, and small enigmatic genomes across a large radiation of phyla.</title>
        <authorList>
            <person name="Brown C.T."/>
            <person name="Hug L.A."/>
            <person name="Thomas B.C."/>
            <person name="Sharon I."/>
            <person name="Castelle C.J."/>
            <person name="Singh A."/>
            <person name="Wilkins M.J."/>
            <person name="Williams K.H."/>
            <person name="Banfield J.F."/>
        </authorList>
    </citation>
    <scope>NUCLEOTIDE SEQUENCE [LARGE SCALE GENOMIC DNA]</scope>
</reference>
<name>A0A0G1DHC8_9BACT</name>
<evidence type="ECO:0000259" key="4">
    <source>
        <dbReference type="PROSITE" id="PS51710"/>
    </source>
</evidence>
<evidence type="ECO:0000313" key="5">
    <source>
        <dbReference type="EMBL" id="KKS97084.1"/>
    </source>
</evidence>
<dbReference type="InterPro" id="IPR027417">
    <property type="entry name" value="P-loop_NTPase"/>
</dbReference>
<dbReference type="Gene3D" id="6.10.140.1070">
    <property type="match status" value="1"/>
</dbReference>
<dbReference type="InterPro" id="IPR045001">
    <property type="entry name" value="DRG"/>
</dbReference>
<dbReference type="GO" id="GO:0003924">
    <property type="term" value="F:GTPase activity"/>
    <property type="evidence" value="ECO:0007669"/>
    <property type="project" value="InterPro"/>
</dbReference>
<comment type="caution">
    <text evidence="5">The sequence shown here is derived from an EMBL/GenBank/DDBJ whole genome shotgun (WGS) entry which is preliminary data.</text>
</comment>
<keyword evidence="2" id="KW-0460">Magnesium</keyword>
<dbReference type="InterPro" id="IPR031167">
    <property type="entry name" value="G_OBG"/>
</dbReference>
<dbReference type="SUPFAM" id="SSF81271">
    <property type="entry name" value="TGS-like"/>
    <property type="match status" value="1"/>
</dbReference>
<dbReference type="Pfam" id="PF16897">
    <property type="entry name" value="MMR_HSR1_Xtn"/>
    <property type="match status" value="1"/>
</dbReference>
<dbReference type="InterPro" id="IPR005225">
    <property type="entry name" value="Small_GTP-bd"/>
</dbReference>
<organism evidence="5 6">
    <name type="scientific">Candidatus Woesebacteria bacterium GW2011_GWB1_43_14</name>
    <dbReference type="NCBI Taxonomy" id="1618578"/>
    <lineage>
        <taxon>Bacteria</taxon>
        <taxon>Candidatus Woeseibacteriota</taxon>
    </lineage>
</organism>
<dbReference type="Pfam" id="PF01926">
    <property type="entry name" value="MMR_HSR1"/>
    <property type="match status" value="1"/>
</dbReference>
<dbReference type="PRINTS" id="PR00326">
    <property type="entry name" value="GTP1OBG"/>
</dbReference>
<evidence type="ECO:0000256" key="2">
    <source>
        <dbReference type="ARBA" id="ARBA00022842"/>
    </source>
</evidence>
<dbReference type="NCBIfam" id="TIGR00231">
    <property type="entry name" value="small_GTP"/>
    <property type="match status" value="1"/>
</dbReference>
<gene>
    <name evidence="5" type="ORF">UV74_C0013G0206</name>
</gene>
<dbReference type="GO" id="GO:0005525">
    <property type="term" value="F:GTP binding"/>
    <property type="evidence" value="ECO:0007669"/>
    <property type="project" value="UniProtKB-KW"/>
</dbReference>
<evidence type="ECO:0000256" key="1">
    <source>
        <dbReference type="ARBA" id="ARBA00022741"/>
    </source>
</evidence>
<dbReference type="Proteomes" id="UP000034090">
    <property type="component" value="Unassembled WGS sequence"/>
</dbReference>
<dbReference type="InterPro" id="IPR006074">
    <property type="entry name" value="GTP1-OBG_CS"/>
</dbReference>
<dbReference type="InterPro" id="IPR031662">
    <property type="entry name" value="GTP-binding_2"/>
</dbReference>
<dbReference type="EMBL" id="LCFQ01000013">
    <property type="protein sequence ID" value="KKS97084.1"/>
    <property type="molecule type" value="Genomic_DNA"/>
</dbReference>
<dbReference type="InterPro" id="IPR012676">
    <property type="entry name" value="TGS-like"/>
</dbReference>
<dbReference type="SUPFAM" id="SSF52540">
    <property type="entry name" value="P-loop containing nucleoside triphosphate hydrolases"/>
    <property type="match status" value="1"/>
</dbReference>
<dbReference type="Gene3D" id="3.10.20.30">
    <property type="match status" value="1"/>
</dbReference>
<dbReference type="InterPro" id="IPR006073">
    <property type="entry name" value="GTP-bd"/>
</dbReference>